<proteinExistence type="predicted"/>
<sequence>MCILERLKQVLDAKNMTVTEFSNVTGISYRSAMNYLNEGRDPNVDGLIKIYEALGISITWLLTGEGKMYRSLPNDELEAKEQALINHYRMMSNDMQTAFDVSFKVLSEMQR</sequence>
<keyword evidence="3" id="KW-0804">Transcription</keyword>
<reference evidence="5 6" key="1">
    <citation type="submission" date="2016-08" db="EMBL/GenBank/DDBJ databases">
        <authorList>
            <person name="Eshaghi A."/>
            <person name="Soares D."/>
            <person name="Kus J."/>
            <person name="Richardson D."/>
            <person name="Li A."/>
            <person name="Patel S.N."/>
        </authorList>
    </citation>
    <scope>NUCLEOTIDE SEQUENCE [LARGE SCALE GENOMIC DNA]</scope>
    <source>
        <strain evidence="5 6">C860</strain>
    </source>
</reference>
<keyword evidence="1" id="KW-0805">Transcription regulation</keyword>
<dbReference type="RefSeq" id="WP_005639794.1">
    <property type="nucleotide sequence ID" value="NZ_MCII02000026.1"/>
</dbReference>
<dbReference type="SUPFAM" id="SSF47413">
    <property type="entry name" value="lambda repressor-like DNA-binding domains"/>
    <property type="match status" value="1"/>
</dbReference>
<dbReference type="PANTHER" id="PTHR40661:SF3">
    <property type="entry name" value="FELS-1 PROPHAGE TRANSCRIPTIONAL REGULATOR"/>
    <property type="match status" value="1"/>
</dbReference>
<dbReference type="InterPro" id="IPR010982">
    <property type="entry name" value="Lambda_DNA-bd_dom_sf"/>
</dbReference>
<dbReference type="InterPro" id="IPR001387">
    <property type="entry name" value="Cro/C1-type_HTH"/>
</dbReference>
<evidence type="ECO:0000256" key="2">
    <source>
        <dbReference type="ARBA" id="ARBA00023125"/>
    </source>
</evidence>
<dbReference type="PROSITE" id="PS50943">
    <property type="entry name" value="HTH_CROC1"/>
    <property type="match status" value="1"/>
</dbReference>
<name>A0ABX3BM61_9PAST</name>
<evidence type="ECO:0000256" key="3">
    <source>
        <dbReference type="ARBA" id="ARBA00023163"/>
    </source>
</evidence>
<organism evidence="5 6">
    <name type="scientific">Haemophilus quentini</name>
    <dbReference type="NCBI Taxonomy" id="123834"/>
    <lineage>
        <taxon>Bacteria</taxon>
        <taxon>Pseudomonadati</taxon>
        <taxon>Pseudomonadota</taxon>
        <taxon>Gammaproteobacteria</taxon>
        <taxon>Pasteurellales</taxon>
        <taxon>Pasteurellaceae</taxon>
        <taxon>Haemophilus</taxon>
    </lineage>
</organism>
<evidence type="ECO:0000313" key="6">
    <source>
        <dbReference type="Proteomes" id="UP000175677"/>
    </source>
</evidence>
<dbReference type="EMBL" id="MDJC01000045">
    <property type="protein sequence ID" value="OEY75076.1"/>
    <property type="molecule type" value="Genomic_DNA"/>
</dbReference>
<protein>
    <submittedName>
        <fullName evidence="5">Transcriptional regulator</fullName>
    </submittedName>
</protein>
<dbReference type="Pfam" id="PF12844">
    <property type="entry name" value="HTH_19"/>
    <property type="match status" value="1"/>
</dbReference>
<accession>A0ABX3BM61</accession>
<evidence type="ECO:0000256" key="1">
    <source>
        <dbReference type="ARBA" id="ARBA00023015"/>
    </source>
</evidence>
<feature type="domain" description="HTH cro/C1-type" evidence="4">
    <location>
        <begin position="7"/>
        <end position="61"/>
    </location>
</feature>
<keyword evidence="6" id="KW-1185">Reference proteome</keyword>
<evidence type="ECO:0000259" key="4">
    <source>
        <dbReference type="PROSITE" id="PS50943"/>
    </source>
</evidence>
<dbReference type="CDD" id="cd00093">
    <property type="entry name" value="HTH_XRE"/>
    <property type="match status" value="1"/>
</dbReference>
<comment type="caution">
    <text evidence="5">The sequence shown here is derived from an EMBL/GenBank/DDBJ whole genome shotgun (WGS) entry which is preliminary data.</text>
</comment>
<dbReference type="Gene3D" id="1.10.260.40">
    <property type="entry name" value="lambda repressor-like DNA-binding domains"/>
    <property type="match status" value="1"/>
</dbReference>
<dbReference type="SMART" id="SM00530">
    <property type="entry name" value="HTH_XRE"/>
    <property type="match status" value="1"/>
</dbReference>
<gene>
    <name evidence="5" type="ORF">BFQ30_02930</name>
</gene>
<keyword evidence="2" id="KW-0238">DNA-binding</keyword>
<dbReference type="PANTHER" id="PTHR40661">
    <property type="match status" value="1"/>
</dbReference>
<evidence type="ECO:0000313" key="5">
    <source>
        <dbReference type="EMBL" id="OEY75076.1"/>
    </source>
</evidence>
<dbReference type="Proteomes" id="UP000175677">
    <property type="component" value="Unassembled WGS sequence"/>
</dbReference>